<accession>X1BPP6</accession>
<feature type="domain" description="F420-non-reducing hydrogenase iron-sulfur subunit D" evidence="5">
    <location>
        <begin position="2"/>
        <end position="43"/>
    </location>
</feature>
<feature type="non-terminal residue" evidence="6">
    <location>
        <position position="1"/>
    </location>
</feature>
<evidence type="ECO:0000256" key="1">
    <source>
        <dbReference type="ARBA" id="ARBA00022723"/>
    </source>
</evidence>
<name>X1BPP6_9ZZZZ</name>
<organism evidence="6">
    <name type="scientific">marine sediment metagenome</name>
    <dbReference type="NCBI Taxonomy" id="412755"/>
    <lineage>
        <taxon>unclassified sequences</taxon>
        <taxon>metagenomes</taxon>
        <taxon>ecological metagenomes</taxon>
    </lineage>
</organism>
<keyword evidence="1" id="KW-0479">Metal-binding</keyword>
<evidence type="ECO:0000313" key="6">
    <source>
        <dbReference type="EMBL" id="GAG86038.1"/>
    </source>
</evidence>
<keyword evidence="3" id="KW-0408">Iron</keyword>
<dbReference type="GO" id="GO:0016491">
    <property type="term" value="F:oxidoreductase activity"/>
    <property type="evidence" value="ECO:0007669"/>
    <property type="project" value="UniProtKB-KW"/>
</dbReference>
<dbReference type="EMBL" id="BART01018111">
    <property type="protein sequence ID" value="GAG86038.1"/>
    <property type="molecule type" value="Genomic_DNA"/>
</dbReference>
<keyword evidence="2" id="KW-0560">Oxidoreductase</keyword>
<gene>
    <name evidence="6" type="ORF">S01H4_34246</name>
</gene>
<evidence type="ECO:0000259" key="5">
    <source>
        <dbReference type="Pfam" id="PF02662"/>
    </source>
</evidence>
<comment type="caution">
    <text evidence="6">The sequence shown here is derived from an EMBL/GenBank/DDBJ whole genome shotgun (WGS) entry which is preliminary data.</text>
</comment>
<evidence type="ECO:0000256" key="2">
    <source>
        <dbReference type="ARBA" id="ARBA00023002"/>
    </source>
</evidence>
<dbReference type="Pfam" id="PF02662">
    <property type="entry name" value="FlpD"/>
    <property type="match status" value="1"/>
</dbReference>
<dbReference type="InterPro" id="IPR003813">
    <property type="entry name" value="MvhD/FlpD"/>
</dbReference>
<proteinExistence type="predicted"/>
<evidence type="ECO:0000256" key="3">
    <source>
        <dbReference type="ARBA" id="ARBA00023004"/>
    </source>
</evidence>
<sequence>ISDSLQQLQLETERVQTFEVEITDTDRVAELINEYSRQIDEIGMNPFKGF</sequence>
<keyword evidence="4" id="KW-0411">Iron-sulfur</keyword>
<dbReference type="GO" id="GO:0046872">
    <property type="term" value="F:metal ion binding"/>
    <property type="evidence" value="ECO:0007669"/>
    <property type="project" value="UniProtKB-KW"/>
</dbReference>
<dbReference type="GO" id="GO:0051536">
    <property type="term" value="F:iron-sulfur cluster binding"/>
    <property type="evidence" value="ECO:0007669"/>
    <property type="project" value="UniProtKB-KW"/>
</dbReference>
<dbReference type="AlphaFoldDB" id="X1BPP6"/>
<protein>
    <recommendedName>
        <fullName evidence="5">F420-non-reducing hydrogenase iron-sulfur subunit D domain-containing protein</fullName>
    </recommendedName>
</protein>
<evidence type="ECO:0000256" key="4">
    <source>
        <dbReference type="ARBA" id="ARBA00023014"/>
    </source>
</evidence>
<reference evidence="6" key="1">
    <citation type="journal article" date="2014" name="Front. Microbiol.">
        <title>High frequency of phylogenetically diverse reductive dehalogenase-homologous genes in deep subseafloor sedimentary metagenomes.</title>
        <authorList>
            <person name="Kawai M."/>
            <person name="Futagami T."/>
            <person name="Toyoda A."/>
            <person name="Takaki Y."/>
            <person name="Nishi S."/>
            <person name="Hori S."/>
            <person name="Arai W."/>
            <person name="Tsubouchi T."/>
            <person name="Morono Y."/>
            <person name="Uchiyama I."/>
            <person name="Ito T."/>
            <person name="Fujiyama A."/>
            <person name="Inagaki F."/>
            <person name="Takami H."/>
        </authorList>
    </citation>
    <scope>NUCLEOTIDE SEQUENCE</scope>
    <source>
        <strain evidence="6">Expedition CK06-06</strain>
    </source>
</reference>